<gene>
    <name evidence="2" type="ORF">L1049_014585</name>
</gene>
<proteinExistence type="predicted"/>
<comment type="caution">
    <text evidence="2">The sequence shown here is derived from an EMBL/GenBank/DDBJ whole genome shotgun (WGS) entry which is preliminary data.</text>
</comment>
<dbReference type="EMBL" id="JBBPBK010000004">
    <property type="protein sequence ID" value="KAK9286201.1"/>
    <property type="molecule type" value="Genomic_DNA"/>
</dbReference>
<keyword evidence="3" id="KW-1185">Reference proteome</keyword>
<dbReference type="AlphaFoldDB" id="A0AAP0S266"/>
<evidence type="ECO:0000313" key="2">
    <source>
        <dbReference type="EMBL" id="KAK9286201.1"/>
    </source>
</evidence>
<dbReference type="PANTHER" id="PTHR46929">
    <property type="entry name" value="EXPRESSED PROTEIN"/>
    <property type="match status" value="1"/>
</dbReference>
<reference evidence="2 3" key="1">
    <citation type="journal article" date="2024" name="Plant J.">
        <title>Genome sequences and population genomics reveal climatic adaptation and genomic divergence between two closely related sweetgum species.</title>
        <authorList>
            <person name="Xu W.Q."/>
            <person name="Ren C.Q."/>
            <person name="Zhang X.Y."/>
            <person name="Comes H.P."/>
            <person name="Liu X.H."/>
            <person name="Li Y.G."/>
            <person name="Kettle C.J."/>
            <person name="Jalonen R."/>
            <person name="Gaisberger H."/>
            <person name="Ma Y.Z."/>
            <person name="Qiu Y.X."/>
        </authorList>
    </citation>
    <scope>NUCLEOTIDE SEQUENCE [LARGE SCALE GENOMIC DNA]</scope>
    <source>
        <strain evidence="2">Hangzhou</strain>
    </source>
</reference>
<evidence type="ECO:0000259" key="1">
    <source>
        <dbReference type="Pfam" id="PF12776"/>
    </source>
</evidence>
<sequence length="168" mass="19018">MDIALASVLCDQVNQGNKGNGDWKPQAYQAAVDKLNATLPLELTKDNVKNRMKSWKRHYGVISEIRSQSAFPWNEEKKMVVVTAKDRKKWVDYEESHRDARGYANKAIENWDDIVILCGKDRATGVGVENCEDSVEEMAEEEEDEVEFIPRSFGLEASVSEGVHTSRP</sequence>
<dbReference type="Proteomes" id="UP001415857">
    <property type="component" value="Unassembled WGS sequence"/>
</dbReference>
<protein>
    <recommendedName>
        <fullName evidence="1">Myb/SANT-like domain-containing protein</fullName>
    </recommendedName>
</protein>
<name>A0AAP0S266_LIQFO</name>
<dbReference type="Pfam" id="PF12776">
    <property type="entry name" value="Myb_DNA-bind_3"/>
    <property type="match status" value="1"/>
</dbReference>
<feature type="domain" description="Myb/SANT-like" evidence="1">
    <location>
        <begin position="4"/>
        <end position="85"/>
    </location>
</feature>
<dbReference type="InterPro" id="IPR024752">
    <property type="entry name" value="Myb/SANT-like_dom"/>
</dbReference>
<dbReference type="PANTHER" id="PTHR46929:SF3">
    <property type="entry name" value="MYB_SANT-LIKE DOMAIN-CONTAINING PROTEIN"/>
    <property type="match status" value="1"/>
</dbReference>
<accession>A0AAP0S266</accession>
<evidence type="ECO:0000313" key="3">
    <source>
        <dbReference type="Proteomes" id="UP001415857"/>
    </source>
</evidence>
<organism evidence="2 3">
    <name type="scientific">Liquidambar formosana</name>
    <name type="common">Formosan gum</name>
    <dbReference type="NCBI Taxonomy" id="63359"/>
    <lineage>
        <taxon>Eukaryota</taxon>
        <taxon>Viridiplantae</taxon>
        <taxon>Streptophyta</taxon>
        <taxon>Embryophyta</taxon>
        <taxon>Tracheophyta</taxon>
        <taxon>Spermatophyta</taxon>
        <taxon>Magnoliopsida</taxon>
        <taxon>eudicotyledons</taxon>
        <taxon>Gunneridae</taxon>
        <taxon>Pentapetalae</taxon>
        <taxon>Saxifragales</taxon>
        <taxon>Altingiaceae</taxon>
        <taxon>Liquidambar</taxon>
    </lineage>
</organism>